<keyword evidence="4" id="KW-0410">Iron transport</keyword>
<evidence type="ECO:0000256" key="3">
    <source>
        <dbReference type="ARBA" id="ARBA00022475"/>
    </source>
</evidence>
<accession>A0ABP7XCH2</accession>
<evidence type="ECO:0000256" key="1">
    <source>
        <dbReference type="ARBA" id="ARBA00004202"/>
    </source>
</evidence>
<dbReference type="InterPro" id="IPR017871">
    <property type="entry name" value="ABC_transporter-like_CS"/>
</dbReference>
<reference evidence="12" key="1">
    <citation type="journal article" date="2019" name="Int. J. Syst. Evol. Microbiol.">
        <title>The Global Catalogue of Microorganisms (GCM) 10K type strain sequencing project: providing services to taxonomists for standard genome sequencing and annotation.</title>
        <authorList>
            <consortium name="The Broad Institute Genomics Platform"/>
            <consortium name="The Broad Institute Genome Sequencing Center for Infectious Disease"/>
            <person name="Wu L."/>
            <person name="Ma J."/>
        </authorList>
    </citation>
    <scope>NUCLEOTIDE SEQUENCE [LARGE SCALE GENOMIC DNA]</scope>
    <source>
        <strain evidence="12">JCM 16703</strain>
    </source>
</reference>
<evidence type="ECO:0000256" key="8">
    <source>
        <dbReference type="ARBA" id="ARBA00023065"/>
    </source>
</evidence>
<dbReference type="InterPro" id="IPR051535">
    <property type="entry name" value="Siderophore_ABC-ATPase"/>
</dbReference>
<evidence type="ECO:0000256" key="4">
    <source>
        <dbReference type="ARBA" id="ARBA00022496"/>
    </source>
</evidence>
<keyword evidence="5" id="KW-0547">Nucleotide-binding</keyword>
<protein>
    <submittedName>
        <fullName evidence="11">ABC transporter ATP-binding protein</fullName>
    </submittedName>
</protein>
<dbReference type="InterPro" id="IPR003593">
    <property type="entry name" value="AAA+_ATPase"/>
</dbReference>
<keyword evidence="2" id="KW-0813">Transport</keyword>
<dbReference type="SMART" id="SM00382">
    <property type="entry name" value="AAA"/>
    <property type="match status" value="1"/>
</dbReference>
<dbReference type="InterPro" id="IPR003439">
    <property type="entry name" value="ABC_transporter-like_ATP-bd"/>
</dbReference>
<evidence type="ECO:0000256" key="6">
    <source>
        <dbReference type="ARBA" id="ARBA00022840"/>
    </source>
</evidence>
<keyword evidence="9" id="KW-0472">Membrane</keyword>
<organism evidence="11 12">
    <name type="scientific">Nocardioides fonticola</name>
    <dbReference type="NCBI Taxonomy" id="450363"/>
    <lineage>
        <taxon>Bacteria</taxon>
        <taxon>Bacillati</taxon>
        <taxon>Actinomycetota</taxon>
        <taxon>Actinomycetes</taxon>
        <taxon>Propionibacteriales</taxon>
        <taxon>Nocardioidaceae</taxon>
        <taxon>Nocardioides</taxon>
    </lineage>
</organism>
<keyword evidence="3" id="KW-1003">Cell membrane</keyword>
<comment type="caution">
    <text evidence="11">The sequence shown here is derived from an EMBL/GenBank/DDBJ whole genome shotgun (WGS) entry which is preliminary data.</text>
</comment>
<dbReference type="GO" id="GO:0005524">
    <property type="term" value="F:ATP binding"/>
    <property type="evidence" value="ECO:0007669"/>
    <property type="project" value="UniProtKB-KW"/>
</dbReference>
<comment type="subcellular location">
    <subcellularLocation>
        <location evidence="1">Cell membrane</location>
        <topology evidence="1">Peripheral membrane protein</topology>
    </subcellularLocation>
</comment>
<evidence type="ECO:0000259" key="10">
    <source>
        <dbReference type="PROSITE" id="PS50893"/>
    </source>
</evidence>
<dbReference type="PROSITE" id="PS50893">
    <property type="entry name" value="ABC_TRANSPORTER_2"/>
    <property type="match status" value="1"/>
</dbReference>
<dbReference type="SUPFAM" id="SSF52540">
    <property type="entry name" value="P-loop containing nucleoside triphosphate hydrolases"/>
    <property type="match status" value="1"/>
</dbReference>
<evidence type="ECO:0000313" key="12">
    <source>
        <dbReference type="Proteomes" id="UP001501495"/>
    </source>
</evidence>
<evidence type="ECO:0000256" key="7">
    <source>
        <dbReference type="ARBA" id="ARBA00023004"/>
    </source>
</evidence>
<evidence type="ECO:0000313" key="11">
    <source>
        <dbReference type="EMBL" id="GAA4110866.1"/>
    </source>
</evidence>
<evidence type="ECO:0000256" key="5">
    <source>
        <dbReference type="ARBA" id="ARBA00022741"/>
    </source>
</evidence>
<dbReference type="Gene3D" id="3.40.50.300">
    <property type="entry name" value="P-loop containing nucleotide triphosphate hydrolases"/>
    <property type="match status" value="1"/>
</dbReference>
<dbReference type="PROSITE" id="PS00211">
    <property type="entry name" value="ABC_TRANSPORTER_1"/>
    <property type="match status" value="1"/>
</dbReference>
<evidence type="ECO:0000256" key="2">
    <source>
        <dbReference type="ARBA" id="ARBA00022448"/>
    </source>
</evidence>
<dbReference type="InterPro" id="IPR027417">
    <property type="entry name" value="P-loop_NTPase"/>
</dbReference>
<dbReference type="EMBL" id="BAAAZH010000005">
    <property type="protein sequence ID" value="GAA4110866.1"/>
    <property type="molecule type" value="Genomic_DNA"/>
</dbReference>
<sequence>MNPQTPAPTRLRARGVHLGYGEHTVVDGVDLDVPTGRVTVIVGANGSGKSTLLRGLGRLMRPTRGSVELDGVDLYRRPPREVARVLGLLPQHPIAPEGITVAALVARGRHPHRGAFRRWDSTDADAVATALARTDLAELADRRVEELSGGQRQRVWVAMALAQEPELLLLDEPTTYLDLAHQVDLLDLLAELNAERGTTVVMVLHELALAARYADHLVVLHRGRVLRAGPPGEVLDAACLAEAFGLEARVLEDPVSGTPLVVPIGRRRVRIGSPY</sequence>
<evidence type="ECO:0000256" key="9">
    <source>
        <dbReference type="ARBA" id="ARBA00023136"/>
    </source>
</evidence>
<keyword evidence="8" id="KW-0406">Ion transport</keyword>
<dbReference type="RefSeq" id="WP_344731767.1">
    <property type="nucleotide sequence ID" value="NZ_BAAAZH010000005.1"/>
</dbReference>
<keyword evidence="7" id="KW-0408">Iron</keyword>
<keyword evidence="6 11" id="KW-0067">ATP-binding</keyword>
<dbReference type="CDD" id="cd03214">
    <property type="entry name" value="ABC_Iron-Siderophores_B12_Hemin"/>
    <property type="match status" value="1"/>
</dbReference>
<dbReference type="PANTHER" id="PTHR42771">
    <property type="entry name" value="IRON(3+)-HYDROXAMATE IMPORT ATP-BINDING PROTEIN FHUC"/>
    <property type="match status" value="1"/>
</dbReference>
<dbReference type="Proteomes" id="UP001501495">
    <property type="component" value="Unassembled WGS sequence"/>
</dbReference>
<proteinExistence type="predicted"/>
<dbReference type="PANTHER" id="PTHR42771:SF2">
    <property type="entry name" value="IRON(3+)-HYDROXAMATE IMPORT ATP-BINDING PROTEIN FHUC"/>
    <property type="match status" value="1"/>
</dbReference>
<gene>
    <name evidence="11" type="ORF">GCM10022215_06330</name>
</gene>
<dbReference type="Pfam" id="PF00005">
    <property type="entry name" value="ABC_tran"/>
    <property type="match status" value="1"/>
</dbReference>
<keyword evidence="12" id="KW-1185">Reference proteome</keyword>
<feature type="domain" description="ABC transporter" evidence="10">
    <location>
        <begin position="11"/>
        <end position="247"/>
    </location>
</feature>
<name>A0ABP7XCH2_9ACTN</name>